<dbReference type="EMBL" id="JBJURJ010000025">
    <property type="protein sequence ID" value="MFM9332029.1"/>
    <property type="molecule type" value="Genomic_DNA"/>
</dbReference>
<gene>
    <name evidence="1" type="ORF">ACI1P1_27400</name>
</gene>
<reference evidence="1" key="1">
    <citation type="submission" date="2024-12" db="EMBL/GenBank/DDBJ databases">
        <authorList>
            <person name="Wu N."/>
        </authorList>
    </citation>
    <scope>NUCLEOTIDE SEQUENCE</scope>
    <source>
        <strain evidence="1">P15</strain>
    </source>
</reference>
<sequence length="457" mass="49815">MIYDVIVVGGGIAGAVAAIASARTGANTLLVEQYGFLGGQLTTAGVGPMMTFHAGEKLAVQGITDELIRRMQEHGKSPGHIYDTTGYTYSVTPFDAEGMKHELEMMLLESGGRILYHTMLAGVETENGRITAIRICNKAGISELQAKVFVDGSGDADLSAWAGVEFIKGRQLDGACQPMTMNVKVRNVDIAKVKDYIKAHNEEFPRLKGDLEIVDRSPRLSIGGFVVTFQEALDKGELNFERKELLLFETNNPGEVIVNSTRVVGRDGTDPWDLSYAEIEGRRQVREIETFLKKRVAGFEECIIDYSGPKIGVRSSRHIQGEYVLTLEDLVHCVRFDDVIAHGGYPVDIHPPKEDEAHKKLRAQISGIGHFRKGETYSIPFRSLINRQVKNLITVGRCISTTFEAQGAIRVTPIAGAIGHAGGAAAGLAARQEADFTALDVKAVQALLQEQGAYLEV</sequence>
<keyword evidence="2" id="KW-1185">Reference proteome</keyword>
<comment type="caution">
    <text evidence="1">The sequence shown here is derived from an EMBL/GenBank/DDBJ whole genome shotgun (WGS) entry which is preliminary data.</text>
</comment>
<dbReference type="Proteomes" id="UP001631969">
    <property type="component" value="Unassembled WGS sequence"/>
</dbReference>
<keyword evidence="1" id="KW-0560">Oxidoreductase</keyword>
<evidence type="ECO:0000313" key="1">
    <source>
        <dbReference type="EMBL" id="MFM9332029.1"/>
    </source>
</evidence>
<dbReference type="EC" id="1.-.-.-" evidence="1"/>
<accession>A0ACC7P4P0</accession>
<evidence type="ECO:0000313" key="2">
    <source>
        <dbReference type="Proteomes" id="UP001631969"/>
    </source>
</evidence>
<protein>
    <submittedName>
        <fullName evidence="1">FAD-dependent oxidoreductase</fullName>
        <ecNumber evidence="1">1.-.-.-</ecNumber>
    </submittedName>
</protein>
<name>A0ACC7P4P0_9BACL</name>
<proteinExistence type="predicted"/>
<organism evidence="1 2">
    <name type="scientific">Paenibacillus mesotrionivorans</name>
    <dbReference type="NCBI Taxonomy" id="3160968"/>
    <lineage>
        <taxon>Bacteria</taxon>
        <taxon>Bacillati</taxon>
        <taxon>Bacillota</taxon>
        <taxon>Bacilli</taxon>
        <taxon>Bacillales</taxon>
        <taxon>Paenibacillaceae</taxon>
        <taxon>Paenibacillus</taxon>
    </lineage>
</organism>